<evidence type="ECO:0000256" key="1">
    <source>
        <dbReference type="ARBA" id="ARBA00022529"/>
    </source>
</evidence>
<evidence type="ECO:0000313" key="7">
    <source>
        <dbReference type="Proteomes" id="UP001179363"/>
    </source>
</evidence>
<dbReference type="EMBL" id="JAKGTH010000007">
    <property type="protein sequence ID" value="MCF4101211.1"/>
    <property type="molecule type" value="Genomic_DNA"/>
</dbReference>
<feature type="domain" description="LysM" evidence="5">
    <location>
        <begin position="227"/>
        <end position="270"/>
    </location>
</feature>
<evidence type="ECO:0000256" key="4">
    <source>
        <dbReference type="ARBA" id="ARBA00032108"/>
    </source>
</evidence>
<dbReference type="RefSeq" id="WP_236133361.1">
    <property type="nucleotide sequence ID" value="NZ_JAKGTH010000007.1"/>
</dbReference>
<gene>
    <name evidence="6" type="ORF">L1I30_06005</name>
</gene>
<organism evidence="6 7">
    <name type="scientific">Gillisia lutea</name>
    <dbReference type="NCBI Taxonomy" id="2909668"/>
    <lineage>
        <taxon>Bacteria</taxon>
        <taxon>Pseudomonadati</taxon>
        <taxon>Bacteroidota</taxon>
        <taxon>Flavobacteriia</taxon>
        <taxon>Flavobacteriales</taxon>
        <taxon>Flavobacteriaceae</taxon>
        <taxon>Gillisia</taxon>
    </lineage>
</organism>
<dbReference type="Pfam" id="PF01832">
    <property type="entry name" value="Glucosaminidase"/>
    <property type="match status" value="1"/>
</dbReference>
<dbReference type="PANTHER" id="PTHR33308:SF9">
    <property type="entry name" value="PEPTIDOGLYCAN HYDROLASE FLGJ"/>
    <property type="match status" value="1"/>
</dbReference>
<dbReference type="PROSITE" id="PS51257">
    <property type="entry name" value="PROKAR_LIPOPROTEIN"/>
    <property type="match status" value="1"/>
</dbReference>
<dbReference type="PANTHER" id="PTHR33308">
    <property type="entry name" value="PEPTIDOGLYCAN HYDROLASE FLGJ"/>
    <property type="match status" value="1"/>
</dbReference>
<name>A0ABS9EE98_9FLAO</name>
<dbReference type="SUPFAM" id="SSF54106">
    <property type="entry name" value="LysM domain"/>
    <property type="match status" value="1"/>
</dbReference>
<reference evidence="6" key="1">
    <citation type="submission" date="2022-01" db="EMBL/GenBank/DDBJ databases">
        <title>Gillisia lutea sp. nov., isolated from marine plastic residues from the Malvarosa beach (Valencia, Spain).</title>
        <authorList>
            <person name="Vidal-Verdu A."/>
            <person name="Molina-Menor E."/>
            <person name="Satari L."/>
            <person name="Pascual J."/>
            <person name="Pereto J."/>
            <person name="Porcar M."/>
        </authorList>
    </citation>
    <scope>NUCLEOTIDE SEQUENCE</scope>
    <source>
        <strain evidence="6">M10.2A</strain>
    </source>
</reference>
<evidence type="ECO:0000313" key="6">
    <source>
        <dbReference type="EMBL" id="MCF4101211.1"/>
    </source>
</evidence>
<keyword evidence="7" id="KW-1185">Reference proteome</keyword>
<dbReference type="PROSITE" id="PS51782">
    <property type="entry name" value="LYSM"/>
    <property type="match status" value="1"/>
</dbReference>
<dbReference type="InterPro" id="IPR051056">
    <property type="entry name" value="Glycosyl_Hydrolase_73"/>
</dbReference>
<protein>
    <recommendedName>
        <fullName evidence="4">Peptidoglycan hydrolase</fullName>
    </recommendedName>
</protein>
<accession>A0ABS9EE98</accession>
<evidence type="ECO:0000256" key="3">
    <source>
        <dbReference type="ARBA" id="ARBA00022801"/>
    </source>
</evidence>
<dbReference type="InterPro" id="IPR036779">
    <property type="entry name" value="LysM_dom_sf"/>
</dbReference>
<keyword evidence="1" id="KW-0929">Antimicrobial</keyword>
<dbReference type="InterPro" id="IPR002901">
    <property type="entry name" value="MGlyc_endo_b_GlcNAc-like_dom"/>
</dbReference>
<keyword evidence="2" id="KW-0081">Bacteriolytic enzyme</keyword>
<dbReference type="SMART" id="SM00047">
    <property type="entry name" value="LYZ2"/>
    <property type="match status" value="1"/>
</dbReference>
<dbReference type="InterPro" id="IPR018392">
    <property type="entry name" value="LysM"/>
</dbReference>
<sequence length="274" mass="31166">MNYKHLIILVITVIFTASCGSKKKIASRKKAKTERSISSRNDVPAKVNNTVKKSTPSGSYADIVEEYIADFAEIAKEEMRLYKIPASITLAQGILESGAGRGTLSRNANNHFGIKCHDWEGDKVYHDDDRSQECFRKYNNAKYSYRDHSLFLSERRRYAGLFDLDTDDYEGWAKGLRAAGYATDRKYPDKLIDLIERYSLYKFDEETLGKRKSNRSSRTIAARDGGNTYTVQKGDTLYSISKRFNTTVEMLQRYNNIQGNTISIGQELVVTPAQ</sequence>
<dbReference type="CDD" id="cd00118">
    <property type="entry name" value="LysM"/>
    <property type="match status" value="1"/>
</dbReference>
<proteinExistence type="predicted"/>
<comment type="caution">
    <text evidence="6">The sequence shown here is derived from an EMBL/GenBank/DDBJ whole genome shotgun (WGS) entry which is preliminary data.</text>
</comment>
<keyword evidence="3" id="KW-0378">Hydrolase</keyword>
<dbReference type="Gene3D" id="3.10.350.10">
    <property type="entry name" value="LysM domain"/>
    <property type="match status" value="1"/>
</dbReference>
<dbReference type="SMART" id="SM00257">
    <property type="entry name" value="LysM"/>
    <property type="match status" value="1"/>
</dbReference>
<dbReference type="Proteomes" id="UP001179363">
    <property type="component" value="Unassembled WGS sequence"/>
</dbReference>
<dbReference type="Pfam" id="PF01476">
    <property type="entry name" value="LysM"/>
    <property type="match status" value="1"/>
</dbReference>
<evidence type="ECO:0000259" key="5">
    <source>
        <dbReference type="PROSITE" id="PS51782"/>
    </source>
</evidence>
<dbReference type="Gene3D" id="1.10.530.10">
    <property type="match status" value="1"/>
</dbReference>
<evidence type="ECO:0000256" key="2">
    <source>
        <dbReference type="ARBA" id="ARBA00022638"/>
    </source>
</evidence>